<evidence type="ECO:0000256" key="1">
    <source>
        <dbReference type="SAM" id="Phobius"/>
    </source>
</evidence>
<dbReference type="OrthoDB" id="32521at2"/>
<dbReference type="InterPro" id="IPR005530">
    <property type="entry name" value="SPW"/>
</dbReference>
<dbReference type="Pfam" id="PF03779">
    <property type="entry name" value="SPW"/>
    <property type="match status" value="1"/>
</dbReference>
<feature type="domain" description="SPW repeat-containing integral membrane" evidence="2">
    <location>
        <begin position="7"/>
        <end position="100"/>
    </location>
</feature>
<reference evidence="4" key="1">
    <citation type="submission" date="2015-11" db="EMBL/GenBank/DDBJ databases">
        <authorList>
            <person name="Kumar R."/>
            <person name="Singh D."/>
            <person name="Swarnkar M.K."/>
            <person name="Singh A.K."/>
            <person name="Kumar S."/>
        </authorList>
    </citation>
    <scope>NUCLEOTIDE SEQUENCE [LARGE SCALE GENOMIC DNA]</scope>
    <source>
        <strain evidence="4">ERGS4:06</strain>
    </source>
</reference>
<evidence type="ECO:0000313" key="4">
    <source>
        <dbReference type="Proteomes" id="UP000059574"/>
    </source>
</evidence>
<dbReference type="Proteomes" id="UP000059574">
    <property type="component" value="Chromosome"/>
</dbReference>
<accession>A0A0S2M2G7</accession>
<evidence type="ECO:0000259" key="2">
    <source>
        <dbReference type="Pfam" id="PF03779"/>
    </source>
</evidence>
<reference evidence="3 4" key="2">
    <citation type="journal article" date="2016" name="J. Biotechnol.">
        <title>Complete genome sequence of Arthrobacter alpinus ERGS4:06, a yellow pigmented bacterium tolerant to cold and radiations isolated from Sikkim Himalaya.</title>
        <authorList>
            <person name="Kumar R."/>
            <person name="Singh D."/>
            <person name="Swarnkar M.K."/>
            <person name="Singh A.K."/>
            <person name="Kumar S."/>
        </authorList>
    </citation>
    <scope>NUCLEOTIDE SEQUENCE [LARGE SCALE GENOMIC DNA]</scope>
    <source>
        <strain evidence="3 4">ERGS4:06</strain>
    </source>
</reference>
<organism evidence="3 4">
    <name type="scientific">Arthrobacter alpinus</name>
    <dbReference type="NCBI Taxonomy" id="656366"/>
    <lineage>
        <taxon>Bacteria</taxon>
        <taxon>Bacillati</taxon>
        <taxon>Actinomycetota</taxon>
        <taxon>Actinomycetes</taxon>
        <taxon>Micrococcales</taxon>
        <taxon>Micrococcaceae</taxon>
        <taxon>Arthrobacter</taxon>
    </lineage>
</organism>
<protein>
    <recommendedName>
        <fullName evidence="2">SPW repeat-containing integral membrane domain-containing protein</fullName>
    </recommendedName>
</protein>
<feature type="transmembrane region" description="Helical" evidence="1">
    <location>
        <begin position="58"/>
        <end position="78"/>
    </location>
</feature>
<keyword evidence="1" id="KW-1133">Transmembrane helix</keyword>
<dbReference type="RefSeq" id="WP_062290772.1">
    <property type="nucleotide sequence ID" value="NZ_CP013200.1"/>
</dbReference>
<sequence>MKRWNRWQDYVAVVAGLVAALSTLWTTQQSGSMVMMIGCGVLLMASGIWNLMSPGQPVAEWVQMVLGALLFVSPWLVGYTTHMGAAWTSWIAGGVALIVGVLALQPSMHERAGTHHGGAAAH</sequence>
<feature type="transmembrane region" description="Helical" evidence="1">
    <location>
        <begin position="31"/>
        <end position="51"/>
    </location>
</feature>
<keyword evidence="1" id="KW-0812">Transmembrane</keyword>
<name>A0A0S2M2G7_9MICC</name>
<keyword evidence="1" id="KW-0472">Membrane</keyword>
<dbReference type="EMBL" id="CP013200">
    <property type="protein sequence ID" value="ALO67607.1"/>
    <property type="molecule type" value="Genomic_DNA"/>
</dbReference>
<feature type="transmembrane region" description="Helical" evidence="1">
    <location>
        <begin position="84"/>
        <end position="104"/>
    </location>
</feature>
<proteinExistence type="predicted"/>
<evidence type="ECO:0000313" key="3">
    <source>
        <dbReference type="EMBL" id="ALO67607.1"/>
    </source>
</evidence>
<dbReference type="AlphaFoldDB" id="A0A0S2M2G7"/>
<gene>
    <name evidence="3" type="ORF">AS189_15345</name>
</gene>